<name>A0A0P6VQC4_9HYPH</name>
<reference evidence="2 3" key="1">
    <citation type="submission" date="2015-09" db="EMBL/GenBank/DDBJ databases">
        <authorList>
            <person name="Jackson K.R."/>
            <person name="Lunt B.L."/>
            <person name="Fisher J.N.B."/>
            <person name="Gardner A.V."/>
            <person name="Bailey M.E."/>
            <person name="Deus L.M."/>
            <person name="Earl A.S."/>
            <person name="Gibby P.D."/>
            <person name="Hartmann K.A."/>
            <person name="Liu J.E."/>
            <person name="Manci A.M."/>
            <person name="Nielsen D.A."/>
            <person name="Solomon M.B."/>
            <person name="Breakwell D.P."/>
            <person name="Burnett S.H."/>
            <person name="Grose J.H."/>
        </authorList>
    </citation>
    <scope>NUCLEOTIDE SEQUENCE [LARGE SCALE GENOMIC DNA]</scope>
    <source>
        <strain evidence="2 3">16</strain>
    </source>
</reference>
<evidence type="ECO:0008006" key="4">
    <source>
        <dbReference type="Google" id="ProtNLM"/>
    </source>
</evidence>
<dbReference type="InterPro" id="IPR050072">
    <property type="entry name" value="Peptidase_M20A"/>
</dbReference>
<dbReference type="PANTHER" id="PTHR43808">
    <property type="entry name" value="ACETYLORNITHINE DEACETYLASE"/>
    <property type="match status" value="1"/>
</dbReference>
<gene>
    <name evidence="2" type="ORF">ABB55_11100</name>
</gene>
<dbReference type="InterPro" id="IPR002933">
    <property type="entry name" value="Peptidase_M20"/>
</dbReference>
<keyword evidence="1" id="KW-0378">Hydrolase</keyword>
<organism evidence="2 3">
    <name type="scientific">Prosthecodimorpha hirschii</name>
    <dbReference type="NCBI Taxonomy" id="665126"/>
    <lineage>
        <taxon>Bacteria</taxon>
        <taxon>Pseudomonadati</taxon>
        <taxon>Pseudomonadota</taxon>
        <taxon>Alphaproteobacteria</taxon>
        <taxon>Hyphomicrobiales</taxon>
        <taxon>Ancalomicrobiaceae</taxon>
        <taxon>Prosthecodimorpha</taxon>
    </lineage>
</organism>
<dbReference type="Pfam" id="PF01546">
    <property type="entry name" value="Peptidase_M20"/>
    <property type="match status" value="1"/>
</dbReference>
<comment type="caution">
    <text evidence="2">The sequence shown here is derived from an EMBL/GenBank/DDBJ whole genome shotgun (WGS) entry which is preliminary data.</text>
</comment>
<keyword evidence="3" id="KW-1185">Reference proteome</keyword>
<proteinExistence type="predicted"/>
<reference evidence="2 3" key="2">
    <citation type="submission" date="2015-10" db="EMBL/GenBank/DDBJ databases">
        <title>Draft Genome Sequence of Prosthecomicrobium hirschii ATCC 27832.</title>
        <authorList>
            <person name="Daniel J."/>
            <person name="Givan S.A."/>
            <person name="Brun Y.V."/>
            <person name="Brown P.J."/>
        </authorList>
    </citation>
    <scope>NUCLEOTIDE SEQUENCE [LARGE SCALE GENOMIC DNA]</scope>
    <source>
        <strain evidence="2 3">16</strain>
    </source>
</reference>
<accession>A0A0P6VQC4</accession>
<dbReference type="PANTHER" id="PTHR43808:SF25">
    <property type="entry name" value="PEPTIDASE M20 DIMERISATION DOMAIN-CONTAINING PROTEIN"/>
    <property type="match status" value="1"/>
</dbReference>
<dbReference type="Proteomes" id="UP000048984">
    <property type="component" value="Unassembled WGS sequence"/>
</dbReference>
<dbReference type="Gene3D" id="3.30.70.360">
    <property type="match status" value="1"/>
</dbReference>
<dbReference type="EMBL" id="LJYW01000001">
    <property type="protein sequence ID" value="KPL52699.1"/>
    <property type="molecule type" value="Genomic_DNA"/>
</dbReference>
<dbReference type="STRING" id="665126.ABB55_11100"/>
<dbReference type="RefSeq" id="WP_054358862.1">
    <property type="nucleotide sequence ID" value="NZ_LJYW01000001.1"/>
</dbReference>
<evidence type="ECO:0000313" key="2">
    <source>
        <dbReference type="EMBL" id="KPL52699.1"/>
    </source>
</evidence>
<protein>
    <recommendedName>
        <fullName evidence="4">Peptidase M20 dimerisation domain-containing protein</fullName>
    </recommendedName>
</protein>
<dbReference type="SUPFAM" id="SSF53187">
    <property type="entry name" value="Zn-dependent exopeptidases"/>
    <property type="match status" value="1"/>
</dbReference>
<dbReference type="AlphaFoldDB" id="A0A0P6VQC4"/>
<evidence type="ECO:0000256" key="1">
    <source>
        <dbReference type="ARBA" id="ARBA00022801"/>
    </source>
</evidence>
<dbReference type="Gene3D" id="3.40.630.10">
    <property type="entry name" value="Zn peptidases"/>
    <property type="match status" value="1"/>
</dbReference>
<dbReference type="GO" id="GO:0016787">
    <property type="term" value="F:hydrolase activity"/>
    <property type="evidence" value="ECO:0007669"/>
    <property type="project" value="InterPro"/>
</dbReference>
<sequence length="446" mass="45985">MTLPADDATGAILARLRAASAERRAATIGLLQTLIAAQRDGEAAVQARVAEAFAALGVAVETVDYDPAAVPLVGEFAAPRATPAETRTCVVARLKGRGDGRSLIFFAHPDSEPLAGLDTWTRDPFAGTIEDGRLYGWGVADDLAGVAAMVGAVDLIRAAGLEPDGDVILVSTPSKRHARGVSALLHGGLTADAAVYLHPAESGAGLAEVKAFASGQLEFRIDVPGRGPDTTEPLQTAFAHQAIDPIAKGAYVRAALRQLEAERAARIRHPLLEAAVGRSTNIMVSHVVAGSLDALARAPELCTVAGAVSFPPGETLEAVAEELAGAVRTAAAADPWLAAHPPTVRFLAGVSPAETPADSPLFRSVAQAVEAVTGRAPFVNPMHTASDIRNPIVQKGIPTVGLGPLGGDLTQNGRIDEWVDLEDHLRAVEAAAAIVATWCGLGAVRA</sequence>
<evidence type="ECO:0000313" key="3">
    <source>
        <dbReference type="Proteomes" id="UP000048984"/>
    </source>
</evidence>